<evidence type="ECO:0000313" key="2">
    <source>
        <dbReference type="Proteomes" id="UP001152598"/>
    </source>
</evidence>
<reference evidence="1" key="2">
    <citation type="journal article" date="2023" name="Food Microbiol.">
        <title>Evaluation of the fermentation potential of lactic acid bacteria isolated from herbs, fruits and vegetables as starter cultures in nut-based milk alternatives.</title>
        <authorList>
            <person name="Huang W."/>
            <person name="Dong A."/>
            <person name="Pham H.T."/>
            <person name="Zhou C."/>
            <person name="Huo Z."/>
            <person name="Watjen A.P."/>
            <person name="Prakash S."/>
            <person name="Bang-Berthelsen C.H."/>
            <person name="Turner M.S."/>
        </authorList>
    </citation>
    <scope>NUCLEOTIDE SEQUENCE</scope>
    <source>
        <strain evidence="1">54</strain>
    </source>
</reference>
<sequence>MTKFEEEVKRPVFGIGQSSIKPALGKAVEFYTDKVKEYHNAFSDMNKYIDVIESALDKKDEEIIGLKSQLQQQALPVVPECVGSYIEECKEDGVCLFGIFADASRVEHDVPDLVYFWLGDEGNNDELFARAWLDGYTVEKPQLFYLKNKMTDDFLCTNSGKFSEREKNSMSWRLLKKSFTKAEIESMETGSYELVPVEDGE</sequence>
<reference evidence="1" key="1">
    <citation type="submission" date="2022-10" db="EMBL/GenBank/DDBJ databases">
        <authorList>
            <person name="Turner M.S."/>
            <person name="Huang W."/>
        </authorList>
    </citation>
    <scope>NUCLEOTIDE SEQUENCE</scope>
    <source>
        <strain evidence="1">54</strain>
    </source>
</reference>
<dbReference type="Pfam" id="PF07852">
    <property type="entry name" value="DUF1642"/>
    <property type="match status" value="1"/>
</dbReference>
<dbReference type="EMBL" id="JAOWLV010000002">
    <property type="protein sequence ID" value="MDG4976094.1"/>
    <property type="molecule type" value="Genomic_DNA"/>
</dbReference>
<gene>
    <name evidence="1" type="ORF">OGZ50_05015</name>
</gene>
<organism evidence="1 2">
    <name type="scientific">Lactococcus lactis</name>
    <dbReference type="NCBI Taxonomy" id="1358"/>
    <lineage>
        <taxon>Bacteria</taxon>
        <taxon>Bacillati</taxon>
        <taxon>Bacillota</taxon>
        <taxon>Bacilli</taxon>
        <taxon>Lactobacillales</taxon>
        <taxon>Streptococcaceae</taxon>
        <taxon>Lactococcus</taxon>
    </lineage>
</organism>
<dbReference type="InterPro" id="IPR012865">
    <property type="entry name" value="DUF1642"/>
</dbReference>
<dbReference type="AlphaFoldDB" id="A0AAP3Z0H1"/>
<accession>A0AAP3Z0H1</accession>
<name>A0AAP3Z0H1_9LACT</name>
<dbReference type="RefSeq" id="WP_278228297.1">
    <property type="nucleotide sequence ID" value="NZ_JAOWLV010000002.1"/>
</dbReference>
<proteinExistence type="predicted"/>
<comment type="caution">
    <text evidence="1">The sequence shown here is derived from an EMBL/GenBank/DDBJ whole genome shotgun (WGS) entry which is preliminary data.</text>
</comment>
<evidence type="ECO:0000313" key="1">
    <source>
        <dbReference type="EMBL" id="MDG4976094.1"/>
    </source>
</evidence>
<protein>
    <submittedName>
        <fullName evidence="1">DUF1642 domain-containing protein</fullName>
    </submittedName>
</protein>
<dbReference type="Proteomes" id="UP001152598">
    <property type="component" value="Unassembled WGS sequence"/>
</dbReference>